<evidence type="ECO:0000256" key="12">
    <source>
        <dbReference type="ARBA" id="ARBA00034000"/>
    </source>
</evidence>
<evidence type="ECO:0000256" key="15">
    <source>
        <dbReference type="RuleBase" id="RU004016"/>
    </source>
</evidence>
<sequence length="398" mass="42371">MTVSPFRAAAGVVAALLLLGAGPGPATAQAFETEASAAYVVDHGTGQVLLARNADEPLPPASMSKLMTLLMTFEALQDGRLTLDTRLPVSQHAMDYGGSTMFLNTTDRPTVEDLIRGVIIVSGNDASAVLAEALSPDGTEDGFADLMTQRARQLGMMQSVFLNSNGWPADGHVMSMRDLGILAERIITEYPQYYTYFAETEFDYENRAPLNRFNRNPILGMGIGADGLKTGHTQEAGYGLVGSAQQGDRRVTFVISGLPSSEARARESERIVNWAFRQFVMRDVIDEGTEIARAPVFLGAADSVGLAPSQSVEMLVPALLDPEITAEVTYTTPLQAPVQAGDVVGELVIHQGVRDIETRVPVVATESVAAGGLMTRLRTAARSVMTQVLGPTPDAAGS</sequence>
<dbReference type="PATRIC" id="fig|1294273.3.peg.2075"/>
<dbReference type="RefSeq" id="WP_084613872.1">
    <property type="nucleotide sequence ID" value="NZ_CP004372.1"/>
</dbReference>
<evidence type="ECO:0000256" key="4">
    <source>
        <dbReference type="ARBA" id="ARBA00012448"/>
    </source>
</evidence>
<dbReference type="InterPro" id="IPR012338">
    <property type="entry name" value="Beta-lactam/transpept-like"/>
</dbReference>
<dbReference type="InterPro" id="IPR015956">
    <property type="entry name" value="Peniciliin-bd_prot_C_sf"/>
</dbReference>
<dbReference type="PANTHER" id="PTHR21581:SF6">
    <property type="entry name" value="TRAFFICKING PROTEIN PARTICLE COMPLEX SUBUNIT 12"/>
    <property type="match status" value="1"/>
</dbReference>
<dbReference type="InterPro" id="IPR018044">
    <property type="entry name" value="Peptidase_S11"/>
</dbReference>
<proteinExistence type="inferred from homology"/>
<dbReference type="GO" id="GO:0008360">
    <property type="term" value="P:regulation of cell shape"/>
    <property type="evidence" value="ECO:0007669"/>
    <property type="project" value="UniProtKB-KW"/>
</dbReference>
<evidence type="ECO:0000313" key="19">
    <source>
        <dbReference type="Proteomes" id="UP000019593"/>
    </source>
</evidence>
<feature type="active site" description="Acyl-ester intermediate" evidence="13">
    <location>
        <position position="62"/>
    </location>
</feature>
<feature type="chain" id="PRO_5004912804" description="serine-type D-Ala-D-Ala carboxypeptidase" evidence="16">
    <location>
        <begin position="29"/>
        <end position="398"/>
    </location>
</feature>
<dbReference type="InterPro" id="IPR001967">
    <property type="entry name" value="Peptidase_S11_N"/>
</dbReference>
<dbReference type="EMBL" id="CP004372">
    <property type="protein sequence ID" value="AHM04454.1"/>
    <property type="molecule type" value="Genomic_DNA"/>
</dbReference>
<evidence type="ECO:0000256" key="1">
    <source>
        <dbReference type="ARBA" id="ARBA00003217"/>
    </source>
</evidence>
<evidence type="ECO:0000259" key="17">
    <source>
        <dbReference type="SMART" id="SM00936"/>
    </source>
</evidence>
<keyword evidence="9" id="KW-0133">Cell shape</keyword>
<reference evidence="18 19" key="1">
    <citation type="submission" date="2013-03" db="EMBL/GenBank/DDBJ databases">
        <authorList>
            <person name="Fiebig A."/>
            <person name="Goeker M."/>
            <person name="Klenk H.-P.P."/>
        </authorList>
    </citation>
    <scope>NUCLEOTIDE SEQUENCE [LARGE SCALE GENOMIC DNA]</scope>
    <source>
        <strain evidence="19">DSM 19469</strain>
    </source>
</reference>
<dbReference type="EC" id="3.4.16.4" evidence="4"/>
<feature type="binding site" evidence="14">
    <location>
        <position position="229"/>
    </location>
    <ligand>
        <name>substrate</name>
    </ligand>
</feature>
<evidence type="ECO:0000256" key="7">
    <source>
        <dbReference type="ARBA" id="ARBA00022729"/>
    </source>
</evidence>
<dbReference type="Gene3D" id="2.60.410.10">
    <property type="entry name" value="D-Ala-D-Ala carboxypeptidase, C-terminal domain"/>
    <property type="match status" value="1"/>
</dbReference>
<dbReference type="InterPro" id="IPR037167">
    <property type="entry name" value="Peptidase_S11_C_sf"/>
</dbReference>
<keyword evidence="8 18" id="KW-0378">Hydrolase</keyword>
<protein>
    <recommendedName>
        <fullName evidence="4">serine-type D-Ala-D-Ala carboxypeptidase</fullName>
        <ecNumber evidence="4">3.4.16.4</ecNumber>
    </recommendedName>
</protein>
<evidence type="ECO:0000256" key="10">
    <source>
        <dbReference type="ARBA" id="ARBA00022984"/>
    </source>
</evidence>
<dbReference type="STRING" id="1294273.roselon_02104"/>
<evidence type="ECO:0000256" key="5">
    <source>
        <dbReference type="ARBA" id="ARBA00022645"/>
    </source>
</evidence>
<dbReference type="eggNOG" id="COG1686">
    <property type="taxonomic scope" value="Bacteria"/>
</dbReference>
<dbReference type="GO" id="GO:0009252">
    <property type="term" value="P:peptidoglycan biosynthetic process"/>
    <property type="evidence" value="ECO:0007669"/>
    <property type="project" value="UniProtKB-UniPathway"/>
</dbReference>
<evidence type="ECO:0000256" key="16">
    <source>
        <dbReference type="SAM" id="SignalP"/>
    </source>
</evidence>
<evidence type="ECO:0000313" key="18">
    <source>
        <dbReference type="EMBL" id="AHM04454.1"/>
    </source>
</evidence>
<name>W8RTC3_9RHOB</name>
<keyword evidence="19" id="KW-1185">Reference proteome</keyword>
<dbReference type="PANTHER" id="PTHR21581">
    <property type="entry name" value="D-ALANYL-D-ALANINE CARBOXYPEPTIDASE"/>
    <property type="match status" value="1"/>
</dbReference>
<dbReference type="Proteomes" id="UP000019593">
    <property type="component" value="Chromosome"/>
</dbReference>
<dbReference type="SUPFAM" id="SSF69189">
    <property type="entry name" value="Penicillin-binding protein associated domain"/>
    <property type="match status" value="1"/>
</dbReference>
<feature type="domain" description="Peptidase S11 D-Ala-D-Ala carboxypeptidase A C-terminal" evidence="17">
    <location>
        <begin position="279"/>
        <end position="370"/>
    </location>
</feature>
<comment type="catalytic activity">
    <reaction evidence="12">
        <text>Preferential cleavage: (Ac)2-L-Lys-D-Ala-|-D-Ala. Also transpeptidation of peptidyl-alanyl moieties that are N-acyl substituents of D-alanine.</text>
        <dbReference type="EC" id="3.4.16.4"/>
    </reaction>
</comment>
<evidence type="ECO:0000256" key="6">
    <source>
        <dbReference type="ARBA" id="ARBA00022670"/>
    </source>
</evidence>
<dbReference type="GO" id="GO:0071555">
    <property type="term" value="P:cell wall organization"/>
    <property type="evidence" value="ECO:0007669"/>
    <property type="project" value="UniProtKB-KW"/>
</dbReference>
<keyword evidence="5 18" id="KW-0121">Carboxypeptidase</keyword>
<dbReference type="Gene3D" id="3.40.710.10">
    <property type="entry name" value="DD-peptidase/beta-lactamase superfamily"/>
    <property type="match status" value="1"/>
</dbReference>
<dbReference type="UniPathway" id="UPA00219"/>
<dbReference type="Pfam" id="PF00768">
    <property type="entry name" value="Peptidase_S11"/>
    <property type="match status" value="1"/>
</dbReference>
<dbReference type="Pfam" id="PF07943">
    <property type="entry name" value="PBP5_C"/>
    <property type="match status" value="1"/>
</dbReference>
<comment type="similarity">
    <text evidence="3 15">Belongs to the peptidase S11 family.</text>
</comment>
<accession>W8RTC3</accession>
<keyword evidence="6" id="KW-0645">Protease</keyword>
<keyword evidence="10" id="KW-0573">Peptidoglycan synthesis</keyword>
<feature type="signal peptide" evidence="16">
    <location>
        <begin position="1"/>
        <end position="28"/>
    </location>
</feature>
<feature type="active site" evidence="13">
    <location>
        <position position="122"/>
    </location>
</feature>
<dbReference type="AlphaFoldDB" id="W8RTC3"/>
<evidence type="ECO:0000256" key="3">
    <source>
        <dbReference type="ARBA" id="ARBA00007164"/>
    </source>
</evidence>
<dbReference type="SMART" id="SM00936">
    <property type="entry name" value="PBP5_C"/>
    <property type="match status" value="1"/>
</dbReference>
<evidence type="ECO:0000256" key="2">
    <source>
        <dbReference type="ARBA" id="ARBA00004752"/>
    </source>
</evidence>
<evidence type="ECO:0000256" key="8">
    <source>
        <dbReference type="ARBA" id="ARBA00022801"/>
    </source>
</evidence>
<dbReference type="HOGENOM" id="CLU_027070_8_1_5"/>
<feature type="active site" description="Proton acceptor" evidence="13">
    <location>
        <position position="65"/>
    </location>
</feature>
<gene>
    <name evidence="18" type="ORF">roselon_02104</name>
</gene>
<dbReference type="PRINTS" id="PR00725">
    <property type="entry name" value="DADACBPTASE1"/>
</dbReference>
<dbReference type="GO" id="GO:0009002">
    <property type="term" value="F:serine-type D-Ala-D-Ala carboxypeptidase activity"/>
    <property type="evidence" value="ECO:0007669"/>
    <property type="project" value="UniProtKB-EC"/>
</dbReference>
<dbReference type="SUPFAM" id="SSF56601">
    <property type="entry name" value="beta-lactamase/transpeptidase-like"/>
    <property type="match status" value="1"/>
</dbReference>
<comment type="function">
    <text evidence="1">Removes C-terminal D-alanyl residues from sugar-peptide cell wall precursors.</text>
</comment>
<organism evidence="18 19">
    <name type="scientific">Roseicyclus elongatus DSM 19469</name>
    <dbReference type="NCBI Taxonomy" id="1294273"/>
    <lineage>
        <taxon>Bacteria</taxon>
        <taxon>Pseudomonadati</taxon>
        <taxon>Pseudomonadota</taxon>
        <taxon>Alphaproteobacteria</taxon>
        <taxon>Rhodobacterales</taxon>
        <taxon>Roseobacteraceae</taxon>
        <taxon>Roseicyclus</taxon>
    </lineage>
</organism>
<dbReference type="OrthoDB" id="9795979at2"/>
<evidence type="ECO:0000256" key="11">
    <source>
        <dbReference type="ARBA" id="ARBA00023316"/>
    </source>
</evidence>
<dbReference type="GO" id="GO:0006508">
    <property type="term" value="P:proteolysis"/>
    <property type="evidence" value="ECO:0007669"/>
    <property type="project" value="UniProtKB-KW"/>
</dbReference>
<comment type="pathway">
    <text evidence="2">Cell wall biogenesis; peptidoglycan biosynthesis.</text>
</comment>
<evidence type="ECO:0000256" key="13">
    <source>
        <dbReference type="PIRSR" id="PIRSR618044-1"/>
    </source>
</evidence>
<dbReference type="InterPro" id="IPR012907">
    <property type="entry name" value="Peptidase_S11_C"/>
</dbReference>
<evidence type="ECO:0000256" key="9">
    <source>
        <dbReference type="ARBA" id="ARBA00022960"/>
    </source>
</evidence>
<dbReference type="KEGG" id="red:roselon_02104"/>
<keyword evidence="11" id="KW-0961">Cell wall biogenesis/degradation</keyword>
<keyword evidence="7 16" id="KW-0732">Signal</keyword>
<evidence type="ECO:0000256" key="14">
    <source>
        <dbReference type="PIRSR" id="PIRSR618044-2"/>
    </source>
</evidence>